<keyword evidence="3 6" id="KW-0012">Acyltransferase</keyword>
<proteinExistence type="inferred from homology"/>
<evidence type="ECO:0000313" key="7">
    <source>
        <dbReference type="Proteomes" id="UP000439903"/>
    </source>
</evidence>
<dbReference type="Pfam" id="PF16076">
    <property type="entry name" value="Acyltransf_C"/>
    <property type="match status" value="1"/>
</dbReference>
<keyword evidence="4" id="KW-0812">Transmembrane</keyword>
<feature type="transmembrane region" description="Helical" evidence="4">
    <location>
        <begin position="12"/>
        <end position="38"/>
    </location>
</feature>
<gene>
    <name evidence="6" type="ORF">F8M41_004203</name>
</gene>
<evidence type="ECO:0000256" key="2">
    <source>
        <dbReference type="ARBA" id="ARBA00022679"/>
    </source>
</evidence>
<organism evidence="6 7">
    <name type="scientific">Gigaspora margarita</name>
    <dbReference type="NCBI Taxonomy" id="4874"/>
    <lineage>
        <taxon>Eukaryota</taxon>
        <taxon>Fungi</taxon>
        <taxon>Fungi incertae sedis</taxon>
        <taxon>Mucoromycota</taxon>
        <taxon>Glomeromycotina</taxon>
        <taxon>Glomeromycetes</taxon>
        <taxon>Diversisporales</taxon>
        <taxon>Gigasporaceae</taxon>
        <taxon>Gigaspora</taxon>
    </lineage>
</organism>
<comment type="similarity">
    <text evidence="1">Belongs to the 1-acyl-sn-glycerol-3-phosphate acyltransferase family.</text>
</comment>
<keyword evidence="7" id="KW-1185">Reference proteome</keyword>
<sequence length="312" mass="36862">MKILEYISQALRLCFYGTALFSFAISINIVQLCSMLLIPFSRRLVWSINTRGAQSMWWVMQYIFERQHRGHITFSGDKIPSNESAIVISNHQSFTDFYMLHSVAIRRNMLPHVKYFAKDSLKYIPFFGFGMWLMGMIFIKRNWARDESQLRKIFKTIKAYAAPIWIVNFVEGTRLTSRKLLESQRFARERGLPILRNLLIPRTKGFVACVRQLRNAHVQYVYDFTIAYRHITQGLQFSPNLLQVHAYSPLTPPWSFHVHIKRYAIEDLPGDEESLSEWVKQIFVEKDALLEEMKTQWTQSERLGGVRDERYF</sequence>
<dbReference type="SMART" id="SM00563">
    <property type="entry name" value="PlsC"/>
    <property type="match status" value="1"/>
</dbReference>
<protein>
    <submittedName>
        <fullName evidence="6">Acyltransferase-domain-containing protein</fullName>
    </submittedName>
</protein>
<dbReference type="Pfam" id="PF01553">
    <property type="entry name" value="Acyltransferase"/>
    <property type="match status" value="1"/>
</dbReference>
<comment type="caution">
    <text evidence="6">The sequence shown here is derived from an EMBL/GenBank/DDBJ whole genome shotgun (WGS) entry which is preliminary data.</text>
</comment>
<dbReference type="PANTHER" id="PTHR10983:SF24">
    <property type="entry name" value="1-ACYLGLYCEROL-3-PHOSPHATE O-ACYLTRANSFERASE 3, ISOFORM E-RELATED"/>
    <property type="match status" value="1"/>
</dbReference>
<dbReference type="InterPro" id="IPR032098">
    <property type="entry name" value="Acyltransf_C"/>
</dbReference>
<evidence type="ECO:0000256" key="3">
    <source>
        <dbReference type="ARBA" id="ARBA00023315"/>
    </source>
</evidence>
<dbReference type="GO" id="GO:0012505">
    <property type="term" value="C:endomembrane system"/>
    <property type="evidence" value="ECO:0007669"/>
    <property type="project" value="TreeGrafter"/>
</dbReference>
<dbReference type="AlphaFoldDB" id="A0A8H4ES49"/>
<dbReference type="SUPFAM" id="SSF69593">
    <property type="entry name" value="Glycerol-3-phosphate (1)-acyltransferase"/>
    <property type="match status" value="1"/>
</dbReference>
<name>A0A8H4ES49_GIGMA</name>
<feature type="domain" description="Phospholipid/glycerol acyltransferase" evidence="5">
    <location>
        <begin position="85"/>
        <end position="207"/>
    </location>
</feature>
<evidence type="ECO:0000313" key="6">
    <source>
        <dbReference type="EMBL" id="KAF0543010.1"/>
    </source>
</evidence>
<reference evidence="6 7" key="1">
    <citation type="journal article" date="2019" name="Environ. Microbiol.">
        <title>At the nexus of three kingdoms: the genome of the mycorrhizal fungus Gigaspora margarita provides insights into plant, endobacterial and fungal interactions.</title>
        <authorList>
            <person name="Venice F."/>
            <person name="Ghignone S."/>
            <person name="Salvioli di Fossalunga A."/>
            <person name="Amselem J."/>
            <person name="Novero M."/>
            <person name="Xianan X."/>
            <person name="Sedzielewska Toro K."/>
            <person name="Morin E."/>
            <person name="Lipzen A."/>
            <person name="Grigoriev I.V."/>
            <person name="Henrissat B."/>
            <person name="Martin F.M."/>
            <person name="Bonfante P."/>
        </authorList>
    </citation>
    <scope>NUCLEOTIDE SEQUENCE [LARGE SCALE GENOMIC DNA]</scope>
    <source>
        <strain evidence="6 7">BEG34</strain>
    </source>
</reference>
<evidence type="ECO:0000256" key="1">
    <source>
        <dbReference type="ARBA" id="ARBA00008655"/>
    </source>
</evidence>
<keyword evidence="4" id="KW-1133">Transmembrane helix</keyword>
<keyword evidence="2 6" id="KW-0808">Transferase</keyword>
<dbReference type="GO" id="GO:0003841">
    <property type="term" value="F:1-acylglycerol-3-phosphate O-acyltransferase activity"/>
    <property type="evidence" value="ECO:0007669"/>
    <property type="project" value="TreeGrafter"/>
</dbReference>
<dbReference type="CDD" id="cd07990">
    <property type="entry name" value="LPLAT_LCLAT1-like"/>
    <property type="match status" value="1"/>
</dbReference>
<keyword evidence="4" id="KW-0472">Membrane</keyword>
<dbReference type="PANTHER" id="PTHR10983">
    <property type="entry name" value="1-ACYLGLYCEROL-3-PHOSPHATE ACYLTRANSFERASE-RELATED"/>
    <property type="match status" value="1"/>
</dbReference>
<accession>A0A8H4ES49</accession>
<dbReference type="Proteomes" id="UP000439903">
    <property type="component" value="Unassembled WGS sequence"/>
</dbReference>
<evidence type="ECO:0000256" key="4">
    <source>
        <dbReference type="SAM" id="Phobius"/>
    </source>
</evidence>
<dbReference type="InterPro" id="IPR002123">
    <property type="entry name" value="Plipid/glycerol_acylTrfase"/>
</dbReference>
<evidence type="ECO:0000259" key="5">
    <source>
        <dbReference type="SMART" id="SM00563"/>
    </source>
</evidence>
<dbReference type="OrthoDB" id="189226at2759"/>
<dbReference type="EMBL" id="WTPW01000139">
    <property type="protein sequence ID" value="KAF0543010.1"/>
    <property type="molecule type" value="Genomic_DNA"/>
</dbReference>